<protein>
    <recommendedName>
        <fullName evidence="5">Nudix hydrolase domain-containing protein</fullName>
    </recommendedName>
</protein>
<evidence type="ECO:0000313" key="6">
    <source>
        <dbReference type="EMBL" id="KAF7728394.1"/>
    </source>
</evidence>
<accession>A0A8H7ESH2</accession>
<keyword evidence="4" id="KW-0460">Magnesium</keyword>
<dbReference type="InterPro" id="IPR015797">
    <property type="entry name" value="NUDIX_hydrolase-like_dom_sf"/>
</dbReference>
<dbReference type="OrthoDB" id="2011998at2759"/>
<dbReference type="PANTHER" id="PTHR12629">
    <property type="entry name" value="DIPHOSPHOINOSITOL POLYPHOSPHATE PHOSPHOHYDROLASE"/>
    <property type="match status" value="1"/>
</dbReference>
<dbReference type="Pfam" id="PF00293">
    <property type="entry name" value="NUDIX"/>
    <property type="match status" value="1"/>
</dbReference>
<dbReference type="GO" id="GO:0016462">
    <property type="term" value="F:pyrophosphatase activity"/>
    <property type="evidence" value="ECO:0007669"/>
    <property type="project" value="InterPro"/>
</dbReference>
<sequence>MSDYPYYPDQARIGRDKQVYDADNVRQVAGCIVIEPRSNRILLVTSSKHEGVWVFPKGGWENDETQEEAAERETYEEAGVRGKITRLIGNFLEYDMYDNPKNRFWLYEFHVHRVMDKWPEMSFRKRQWFAFDEAFHALRFKPLLQRALMQSSLAPQQLPQTGSS</sequence>
<evidence type="ECO:0000256" key="4">
    <source>
        <dbReference type="ARBA" id="ARBA00022842"/>
    </source>
</evidence>
<evidence type="ECO:0000256" key="3">
    <source>
        <dbReference type="ARBA" id="ARBA00022801"/>
    </source>
</evidence>
<feature type="domain" description="Nudix hydrolase" evidence="5">
    <location>
        <begin position="24"/>
        <end position="150"/>
    </location>
</feature>
<dbReference type="Gene3D" id="3.90.79.10">
    <property type="entry name" value="Nucleoside Triphosphate Pyrophosphohydrolase"/>
    <property type="match status" value="1"/>
</dbReference>
<dbReference type="AlphaFoldDB" id="A0A8H7ESH2"/>
<evidence type="ECO:0000313" key="7">
    <source>
        <dbReference type="Proteomes" id="UP000605846"/>
    </source>
</evidence>
<dbReference type="InterPro" id="IPR000086">
    <property type="entry name" value="NUDIX_hydrolase_dom"/>
</dbReference>
<dbReference type="Proteomes" id="UP000605846">
    <property type="component" value="Unassembled WGS sequence"/>
</dbReference>
<proteinExistence type="predicted"/>
<keyword evidence="7" id="KW-1185">Reference proteome</keyword>
<dbReference type="EMBL" id="JABAYA010000038">
    <property type="protein sequence ID" value="KAF7728394.1"/>
    <property type="molecule type" value="Genomic_DNA"/>
</dbReference>
<dbReference type="GO" id="GO:0046872">
    <property type="term" value="F:metal ion binding"/>
    <property type="evidence" value="ECO:0007669"/>
    <property type="project" value="UniProtKB-KW"/>
</dbReference>
<name>A0A8H7ESH2_9FUNG</name>
<reference evidence="6" key="1">
    <citation type="submission" date="2020-01" db="EMBL/GenBank/DDBJ databases">
        <title>Genome Sequencing of Three Apophysomyces-Like Fungal Strains Confirms a Novel Fungal Genus in the Mucoromycota with divergent Burkholderia-like Endosymbiotic Bacteria.</title>
        <authorList>
            <person name="Stajich J.E."/>
            <person name="Macias A.M."/>
            <person name="Carter-House D."/>
            <person name="Lovett B."/>
            <person name="Kasson L.R."/>
            <person name="Berry K."/>
            <person name="Grigoriev I."/>
            <person name="Chang Y."/>
            <person name="Spatafora J."/>
            <person name="Kasson M.T."/>
        </authorList>
    </citation>
    <scope>NUCLEOTIDE SEQUENCE</scope>
    <source>
        <strain evidence="6">NRRL A-21654</strain>
    </source>
</reference>
<dbReference type="CDD" id="cd04666">
    <property type="entry name" value="NUDIX_DIPP2_like_Nudt4"/>
    <property type="match status" value="1"/>
</dbReference>
<organism evidence="6 7">
    <name type="scientific">Apophysomyces ossiformis</name>
    <dbReference type="NCBI Taxonomy" id="679940"/>
    <lineage>
        <taxon>Eukaryota</taxon>
        <taxon>Fungi</taxon>
        <taxon>Fungi incertae sedis</taxon>
        <taxon>Mucoromycota</taxon>
        <taxon>Mucoromycotina</taxon>
        <taxon>Mucoromycetes</taxon>
        <taxon>Mucorales</taxon>
        <taxon>Mucorineae</taxon>
        <taxon>Mucoraceae</taxon>
        <taxon>Apophysomyces</taxon>
    </lineage>
</organism>
<comment type="cofactor">
    <cofactor evidence="1">
        <name>Mg(2+)</name>
        <dbReference type="ChEBI" id="CHEBI:18420"/>
    </cofactor>
</comment>
<evidence type="ECO:0000256" key="1">
    <source>
        <dbReference type="ARBA" id="ARBA00001946"/>
    </source>
</evidence>
<dbReference type="InterPro" id="IPR020084">
    <property type="entry name" value="NUDIX_hydrolase_CS"/>
</dbReference>
<dbReference type="PROSITE" id="PS51462">
    <property type="entry name" value="NUDIX"/>
    <property type="match status" value="1"/>
</dbReference>
<evidence type="ECO:0000256" key="2">
    <source>
        <dbReference type="ARBA" id="ARBA00022723"/>
    </source>
</evidence>
<dbReference type="PROSITE" id="PS00893">
    <property type="entry name" value="NUDIX_BOX"/>
    <property type="match status" value="1"/>
</dbReference>
<keyword evidence="2" id="KW-0479">Metal-binding</keyword>
<dbReference type="GO" id="GO:0005634">
    <property type="term" value="C:nucleus"/>
    <property type="evidence" value="ECO:0007669"/>
    <property type="project" value="TreeGrafter"/>
</dbReference>
<evidence type="ECO:0000259" key="5">
    <source>
        <dbReference type="PROSITE" id="PS51462"/>
    </source>
</evidence>
<keyword evidence="3" id="KW-0378">Hydrolase</keyword>
<comment type="caution">
    <text evidence="6">The sequence shown here is derived from an EMBL/GenBank/DDBJ whole genome shotgun (WGS) entry which is preliminary data.</text>
</comment>
<dbReference type="InterPro" id="IPR047198">
    <property type="entry name" value="DDP-like_NUDIX"/>
</dbReference>
<dbReference type="PANTHER" id="PTHR12629:SF0">
    <property type="entry name" value="DIPHOSPHOINOSITOL-POLYPHOSPHATE DIPHOSPHATASE"/>
    <property type="match status" value="1"/>
</dbReference>
<dbReference type="GO" id="GO:0005737">
    <property type="term" value="C:cytoplasm"/>
    <property type="evidence" value="ECO:0007669"/>
    <property type="project" value="TreeGrafter"/>
</dbReference>
<dbReference type="SUPFAM" id="SSF55811">
    <property type="entry name" value="Nudix"/>
    <property type="match status" value="1"/>
</dbReference>
<gene>
    <name evidence="6" type="ORF">EC973_006202</name>
</gene>